<gene>
    <name evidence="1" type="ORF">METZ01_LOCUS430733</name>
</gene>
<protein>
    <submittedName>
        <fullName evidence="1">Uncharacterized protein</fullName>
    </submittedName>
</protein>
<dbReference type="EMBL" id="UINC01172681">
    <property type="protein sequence ID" value="SVD77879.1"/>
    <property type="molecule type" value="Genomic_DNA"/>
</dbReference>
<name>A0A382Y4A6_9ZZZZ</name>
<reference evidence="1" key="1">
    <citation type="submission" date="2018-05" db="EMBL/GenBank/DDBJ databases">
        <authorList>
            <person name="Lanie J.A."/>
            <person name="Ng W.-L."/>
            <person name="Kazmierczak K.M."/>
            <person name="Andrzejewski T.M."/>
            <person name="Davidsen T.M."/>
            <person name="Wayne K.J."/>
            <person name="Tettelin H."/>
            <person name="Glass J.I."/>
            <person name="Rusch D."/>
            <person name="Podicherti R."/>
            <person name="Tsui H.-C.T."/>
            <person name="Winkler M.E."/>
        </authorList>
    </citation>
    <scope>NUCLEOTIDE SEQUENCE</scope>
</reference>
<organism evidence="1">
    <name type="scientific">marine metagenome</name>
    <dbReference type="NCBI Taxonomy" id="408172"/>
    <lineage>
        <taxon>unclassified sequences</taxon>
        <taxon>metagenomes</taxon>
        <taxon>ecological metagenomes</taxon>
    </lineage>
</organism>
<proteinExistence type="predicted"/>
<dbReference type="AlphaFoldDB" id="A0A382Y4A6"/>
<accession>A0A382Y4A6</accession>
<evidence type="ECO:0000313" key="1">
    <source>
        <dbReference type="EMBL" id="SVD77879.1"/>
    </source>
</evidence>
<sequence length="26" mass="3171">MMDSLKIKSYQSEDSMSSFFIYIYKK</sequence>